<accession>A0A2X2W664</accession>
<evidence type="ECO:0000256" key="3">
    <source>
        <dbReference type="ARBA" id="ARBA00048615"/>
    </source>
</evidence>
<sequence length="486" mass="56867">MNVKDIENKKYKQYPEKILQFGQGNFLRGFVDWMIDLSNEKGKLKSRVVLTQPIEKEKTEEINKQNGQYTLVMRGRKNGESKEETRIIHSVSRAINPFENYEEYYNFIISDDFKVVISNTTEAGIVYSAGDKLEDKLPKSFPAKITKLLYIRYRHFSGDLEKGLLFLPVELIDNNGSELKRIVLRYAKEWNLGDNFISWVNKANYFANTLVDRIVTGYPRENIKEFEEKLGYEDELLVTSELFNLWVIEGDKTWAKYFPMEKVGANVIWTDDVKPYKKRKVRILNGGHTSTVPAAYLAGYDIVREFMEDETFKNYLEELLLKEVIPTIHMDKEDLLAFSKSVEDRFLNPYIRHKLLDITLNSISKFKARCLCSLLDYYNMKNELPKKLVFSLAALIRFYKIEKKENGFFGVDEVGREYAVRDNLDILEFFNDAWKEQDLSKIVNKVLCNIDFWGEDLTKINGLEDEVIFNLESIINNGIKETIKKL</sequence>
<gene>
    <name evidence="6" type="primary">uxaB</name>
    <name evidence="6" type="ORF">NCTC13028_00183</name>
</gene>
<comment type="catalytic activity">
    <reaction evidence="3">
        <text>D-mannitol 1-phosphate + NAD(+) = beta-D-fructose 6-phosphate + NADH + H(+)</text>
        <dbReference type="Rhea" id="RHEA:19661"/>
        <dbReference type="ChEBI" id="CHEBI:15378"/>
        <dbReference type="ChEBI" id="CHEBI:57540"/>
        <dbReference type="ChEBI" id="CHEBI:57634"/>
        <dbReference type="ChEBI" id="CHEBI:57945"/>
        <dbReference type="ChEBI" id="CHEBI:61381"/>
        <dbReference type="EC" id="1.1.1.17"/>
    </reaction>
</comment>
<dbReference type="InterPro" id="IPR008927">
    <property type="entry name" value="6-PGluconate_DH-like_C_sf"/>
</dbReference>
<dbReference type="Pfam" id="PF08125">
    <property type="entry name" value="Mannitol_dh_C"/>
    <property type="match status" value="1"/>
</dbReference>
<dbReference type="Pfam" id="PF01232">
    <property type="entry name" value="Mannitol_dh"/>
    <property type="match status" value="1"/>
</dbReference>
<dbReference type="InterPro" id="IPR013328">
    <property type="entry name" value="6PGD_dom2"/>
</dbReference>
<dbReference type="InterPro" id="IPR013131">
    <property type="entry name" value="Mannitol_DH_N"/>
</dbReference>
<evidence type="ECO:0000259" key="4">
    <source>
        <dbReference type="Pfam" id="PF01232"/>
    </source>
</evidence>
<dbReference type="InterPro" id="IPR036291">
    <property type="entry name" value="NAD(P)-bd_dom_sf"/>
</dbReference>
<evidence type="ECO:0000256" key="1">
    <source>
        <dbReference type="ARBA" id="ARBA00023002"/>
    </source>
</evidence>
<dbReference type="NCBIfam" id="NF002969">
    <property type="entry name" value="PRK03643.1"/>
    <property type="match status" value="1"/>
</dbReference>
<feature type="domain" description="Mannitol dehydrogenase N-terminal" evidence="4">
    <location>
        <begin position="16"/>
        <end position="257"/>
    </location>
</feature>
<evidence type="ECO:0000259" key="5">
    <source>
        <dbReference type="Pfam" id="PF08125"/>
    </source>
</evidence>
<dbReference type="GO" id="GO:0019698">
    <property type="term" value="P:D-galacturonate catabolic process"/>
    <property type="evidence" value="ECO:0007669"/>
    <property type="project" value="TreeGrafter"/>
</dbReference>
<organism evidence="6 7">
    <name type="scientific">Clostridium cochlearium</name>
    <dbReference type="NCBI Taxonomy" id="1494"/>
    <lineage>
        <taxon>Bacteria</taxon>
        <taxon>Bacillati</taxon>
        <taxon>Bacillota</taxon>
        <taxon>Clostridia</taxon>
        <taxon>Eubacteriales</taxon>
        <taxon>Clostridiaceae</taxon>
        <taxon>Clostridium</taxon>
    </lineage>
</organism>
<keyword evidence="2" id="KW-0520">NAD</keyword>
<evidence type="ECO:0000256" key="2">
    <source>
        <dbReference type="ARBA" id="ARBA00023027"/>
    </source>
</evidence>
<dbReference type="GO" id="GO:0009026">
    <property type="term" value="F:tagaturonate reductase activity"/>
    <property type="evidence" value="ECO:0007669"/>
    <property type="project" value="UniProtKB-EC"/>
</dbReference>
<dbReference type="RefSeq" id="WP_111921061.1">
    <property type="nucleotide sequence ID" value="NZ_JAHLNT010000008.1"/>
</dbReference>
<dbReference type="AlphaFoldDB" id="A0A2X2W664"/>
<keyword evidence="1 6" id="KW-0560">Oxidoreductase</keyword>
<dbReference type="EMBL" id="UAWC01000001">
    <property type="protein sequence ID" value="SQB33153.1"/>
    <property type="molecule type" value="Genomic_DNA"/>
</dbReference>
<dbReference type="PANTHER" id="PTHR30524:SF0">
    <property type="entry name" value="ALTRONATE OXIDOREDUCTASE-RELATED"/>
    <property type="match status" value="1"/>
</dbReference>
<dbReference type="Gene3D" id="1.10.1040.10">
    <property type="entry name" value="N-(1-d-carboxylethyl)-l-norvaline Dehydrogenase, domain 2"/>
    <property type="match status" value="1"/>
</dbReference>
<dbReference type="PANTHER" id="PTHR30524">
    <property type="entry name" value="MANNITOL-1-PHOSPHATE 5-DEHYDROGENASE"/>
    <property type="match status" value="1"/>
</dbReference>
<dbReference type="SUPFAM" id="SSF51735">
    <property type="entry name" value="NAD(P)-binding Rossmann-fold domains"/>
    <property type="match status" value="1"/>
</dbReference>
<dbReference type="GO" id="GO:0005829">
    <property type="term" value="C:cytosol"/>
    <property type="evidence" value="ECO:0007669"/>
    <property type="project" value="TreeGrafter"/>
</dbReference>
<evidence type="ECO:0000313" key="7">
    <source>
        <dbReference type="Proteomes" id="UP000250223"/>
    </source>
</evidence>
<dbReference type="GO" id="GO:0008926">
    <property type="term" value="F:mannitol-1-phosphate 5-dehydrogenase activity"/>
    <property type="evidence" value="ECO:0007669"/>
    <property type="project" value="UniProtKB-EC"/>
</dbReference>
<dbReference type="SUPFAM" id="SSF48179">
    <property type="entry name" value="6-phosphogluconate dehydrogenase C-terminal domain-like"/>
    <property type="match status" value="1"/>
</dbReference>
<feature type="domain" description="Mannitol dehydrogenase C-terminal" evidence="5">
    <location>
        <begin position="272"/>
        <end position="474"/>
    </location>
</feature>
<reference evidence="6 7" key="1">
    <citation type="submission" date="2018-06" db="EMBL/GenBank/DDBJ databases">
        <authorList>
            <consortium name="Pathogen Informatics"/>
            <person name="Doyle S."/>
        </authorList>
    </citation>
    <scope>NUCLEOTIDE SEQUENCE [LARGE SCALE GENOMIC DNA]</scope>
    <source>
        <strain evidence="6 7">NCTC13028</strain>
    </source>
</reference>
<dbReference type="InterPro" id="IPR013118">
    <property type="entry name" value="Mannitol_DH_C"/>
</dbReference>
<evidence type="ECO:0000313" key="6">
    <source>
        <dbReference type="EMBL" id="SQB33153.1"/>
    </source>
</evidence>
<dbReference type="Gene3D" id="3.40.50.720">
    <property type="entry name" value="NAD(P)-binding Rossmann-like Domain"/>
    <property type="match status" value="1"/>
</dbReference>
<dbReference type="GO" id="GO:0019592">
    <property type="term" value="P:mannitol catabolic process"/>
    <property type="evidence" value="ECO:0007669"/>
    <property type="project" value="TreeGrafter"/>
</dbReference>
<proteinExistence type="predicted"/>
<dbReference type="EC" id="1.1.1.58" evidence="6"/>
<name>A0A2X2W664_CLOCO</name>
<dbReference type="Proteomes" id="UP000250223">
    <property type="component" value="Unassembled WGS sequence"/>
</dbReference>
<protein>
    <submittedName>
        <fullName evidence="6">Tagaturonate reductase</fullName>
        <ecNumber evidence="6">1.1.1.58</ecNumber>
    </submittedName>
</protein>